<evidence type="ECO:0000256" key="1">
    <source>
        <dbReference type="SAM" id="Coils"/>
    </source>
</evidence>
<feature type="transmembrane region" description="Helical" evidence="2">
    <location>
        <begin position="151"/>
        <end position="171"/>
    </location>
</feature>
<keyword evidence="2" id="KW-1133">Transmembrane helix</keyword>
<evidence type="ECO:0000313" key="4">
    <source>
        <dbReference type="Proteomes" id="UP000317494"/>
    </source>
</evidence>
<keyword evidence="2" id="KW-0812">Transmembrane</keyword>
<gene>
    <name evidence="3" type="ORF">SeMB42_g03209</name>
</gene>
<evidence type="ECO:0000256" key="2">
    <source>
        <dbReference type="SAM" id="Phobius"/>
    </source>
</evidence>
<proteinExistence type="predicted"/>
<dbReference type="AlphaFoldDB" id="A0A507D8E4"/>
<name>A0A507D8E4_9FUNG</name>
<keyword evidence="4" id="KW-1185">Reference proteome</keyword>
<feature type="coiled-coil region" evidence="1">
    <location>
        <begin position="82"/>
        <end position="109"/>
    </location>
</feature>
<keyword evidence="2" id="KW-0472">Membrane</keyword>
<accession>A0A507D8E4</accession>
<reference evidence="3 4" key="1">
    <citation type="journal article" date="2019" name="Sci. Rep.">
        <title>Comparative genomics of chytrid fungi reveal insights into the obligate biotrophic and pathogenic lifestyle of Synchytrium endobioticum.</title>
        <authorList>
            <person name="van de Vossenberg B.T.L.H."/>
            <person name="Warris S."/>
            <person name="Nguyen H.D.T."/>
            <person name="van Gent-Pelzer M.P.E."/>
            <person name="Joly D.L."/>
            <person name="van de Geest H.C."/>
            <person name="Bonants P.J.M."/>
            <person name="Smith D.S."/>
            <person name="Levesque C.A."/>
            <person name="van der Lee T.A.J."/>
        </authorList>
    </citation>
    <scope>NUCLEOTIDE SEQUENCE [LARGE SCALE GENOMIC DNA]</scope>
    <source>
        <strain evidence="3 4">MB42</strain>
    </source>
</reference>
<evidence type="ECO:0000313" key="3">
    <source>
        <dbReference type="EMBL" id="TPX47783.1"/>
    </source>
</evidence>
<keyword evidence="1" id="KW-0175">Coiled coil</keyword>
<dbReference type="EMBL" id="QEAN01000110">
    <property type="protein sequence ID" value="TPX47783.1"/>
    <property type="molecule type" value="Genomic_DNA"/>
</dbReference>
<sequence>MRSPDSSEGSPPPSYYANADVLRKAIDQYASECGSQESQVSSIVNETQERGSALKQIQQKWLALNESNGKLNANLQWSRRKTRVLSLQIQRLEAEAKEASASVAGLRGALEERKRIDAMRGQMLEELESRLRAKMQVIEEDTWWNHFRGPIIAAAGAIIVAFFIHYLLVLGELHALRSRTL</sequence>
<protein>
    <submittedName>
        <fullName evidence="3">Uncharacterized protein</fullName>
    </submittedName>
</protein>
<dbReference type="VEuPathDB" id="FungiDB:SeMB42_g03209"/>
<comment type="caution">
    <text evidence="3">The sequence shown here is derived from an EMBL/GenBank/DDBJ whole genome shotgun (WGS) entry which is preliminary data.</text>
</comment>
<organism evidence="3 4">
    <name type="scientific">Synchytrium endobioticum</name>
    <dbReference type="NCBI Taxonomy" id="286115"/>
    <lineage>
        <taxon>Eukaryota</taxon>
        <taxon>Fungi</taxon>
        <taxon>Fungi incertae sedis</taxon>
        <taxon>Chytridiomycota</taxon>
        <taxon>Chytridiomycota incertae sedis</taxon>
        <taxon>Chytridiomycetes</taxon>
        <taxon>Synchytriales</taxon>
        <taxon>Synchytriaceae</taxon>
        <taxon>Synchytrium</taxon>
    </lineage>
</organism>
<dbReference type="Proteomes" id="UP000317494">
    <property type="component" value="Unassembled WGS sequence"/>
</dbReference>